<evidence type="ECO:0000313" key="2">
    <source>
        <dbReference type="EMBL" id="CAK9167812.1"/>
    </source>
</evidence>
<evidence type="ECO:0000313" key="3">
    <source>
        <dbReference type="Proteomes" id="UP001642360"/>
    </source>
</evidence>
<sequence length="58" mass="6346">DRTYPHHIGNGKTAPQRSKDNLGVTRLPHCGNITQGWDSTIDGIGILNLLDTVTRLAH</sequence>
<keyword evidence="3" id="KW-1185">Reference proteome</keyword>
<comment type="caution">
    <text evidence="2">The sequence shown here is derived from an EMBL/GenBank/DDBJ whole genome shotgun (WGS) entry which is preliminary data.</text>
</comment>
<feature type="region of interest" description="Disordered" evidence="1">
    <location>
        <begin position="1"/>
        <end position="23"/>
    </location>
</feature>
<organism evidence="2 3">
    <name type="scientific">Ilex paraguariensis</name>
    <name type="common">yerba mate</name>
    <dbReference type="NCBI Taxonomy" id="185542"/>
    <lineage>
        <taxon>Eukaryota</taxon>
        <taxon>Viridiplantae</taxon>
        <taxon>Streptophyta</taxon>
        <taxon>Embryophyta</taxon>
        <taxon>Tracheophyta</taxon>
        <taxon>Spermatophyta</taxon>
        <taxon>Magnoliopsida</taxon>
        <taxon>eudicotyledons</taxon>
        <taxon>Gunneridae</taxon>
        <taxon>Pentapetalae</taxon>
        <taxon>asterids</taxon>
        <taxon>campanulids</taxon>
        <taxon>Aquifoliales</taxon>
        <taxon>Aquifoliaceae</taxon>
        <taxon>Ilex</taxon>
    </lineage>
</organism>
<feature type="non-terminal residue" evidence="2">
    <location>
        <position position="1"/>
    </location>
</feature>
<evidence type="ECO:0000256" key="1">
    <source>
        <dbReference type="SAM" id="MobiDB-lite"/>
    </source>
</evidence>
<proteinExistence type="predicted"/>
<dbReference type="AlphaFoldDB" id="A0ABC8TEF4"/>
<name>A0ABC8TEF4_9AQUA</name>
<reference evidence="2 3" key="1">
    <citation type="submission" date="2024-02" db="EMBL/GenBank/DDBJ databases">
        <authorList>
            <person name="Vignale AGUSTIN F."/>
            <person name="Sosa J E."/>
            <person name="Modenutti C."/>
        </authorList>
    </citation>
    <scope>NUCLEOTIDE SEQUENCE [LARGE SCALE GENOMIC DNA]</scope>
</reference>
<protein>
    <submittedName>
        <fullName evidence="2">Uncharacterized protein</fullName>
    </submittedName>
</protein>
<gene>
    <name evidence="2" type="ORF">ILEXP_LOCUS37130</name>
</gene>
<dbReference type="Proteomes" id="UP001642360">
    <property type="component" value="Unassembled WGS sequence"/>
</dbReference>
<dbReference type="EMBL" id="CAUOFW020004946">
    <property type="protein sequence ID" value="CAK9167812.1"/>
    <property type="molecule type" value="Genomic_DNA"/>
</dbReference>
<accession>A0ABC8TEF4</accession>